<dbReference type="InterPro" id="IPR024370">
    <property type="entry name" value="PBP_domain"/>
</dbReference>
<dbReference type="EMBL" id="JAVDUU010000006">
    <property type="protein sequence ID" value="MDR6945319.1"/>
    <property type="molecule type" value="Genomic_DNA"/>
</dbReference>
<reference evidence="3 4" key="1">
    <citation type="submission" date="2023-07" db="EMBL/GenBank/DDBJ databases">
        <title>Sorghum-associated microbial communities from plants grown in Nebraska, USA.</title>
        <authorList>
            <person name="Schachtman D."/>
        </authorList>
    </citation>
    <scope>NUCLEOTIDE SEQUENCE [LARGE SCALE GENOMIC DNA]</scope>
    <source>
        <strain evidence="3 4">3262</strain>
    </source>
</reference>
<dbReference type="Pfam" id="PF12849">
    <property type="entry name" value="PBP_like_2"/>
    <property type="match status" value="1"/>
</dbReference>
<keyword evidence="4" id="KW-1185">Reference proteome</keyword>
<protein>
    <submittedName>
        <fullName evidence="3">Phosphate transport system substrate-binding protein</fullName>
    </submittedName>
</protein>
<dbReference type="Proteomes" id="UP001247620">
    <property type="component" value="Unassembled WGS sequence"/>
</dbReference>
<comment type="caution">
    <text evidence="3">The sequence shown here is derived from an EMBL/GenBank/DDBJ whole genome shotgun (WGS) entry which is preliminary data.</text>
</comment>
<sequence length="301" mass="33597">MTNNLKLVLIAISAILFQSCQDKTKTPSDTFVTGSVSLVADESFKPIISEEAYVFKGIYPEAKPNIIYRSENEALRMLLNDSVRVAILARSLDTSEVNVLKRRTLPPVIRAFAIDAVALIVNQASNDTLITVGEIKSMLNGKIKTDKNIVFDNPNSSLVRYLKDLSGSKELKQKNIYALKSNVEVLKYVNQHPNAIGIIGFNWLNDPDKEYADAVNNVKIVAVKDENNKKFNNEYFKPSQSSLVLKQYPLSRELFIINSTGKMGLGTGFSEFVLSEKGQRIILKSNLMPESVPGREINIKH</sequence>
<dbReference type="PANTHER" id="PTHR30570">
    <property type="entry name" value="PERIPLASMIC PHOSPHATE BINDING COMPONENT OF PHOSPHATE ABC TRANSPORTER"/>
    <property type="match status" value="1"/>
</dbReference>
<dbReference type="SUPFAM" id="SSF53850">
    <property type="entry name" value="Periplasmic binding protein-like II"/>
    <property type="match status" value="1"/>
</dbReference>
<dbReference type="RefSeq" id="WP_310103129.1">
    <property type="nucleotide sequence ID" value="NZ_JAVDUU010000006.1"/>
</dbReference>
<proteinExistence type="predicted"/>
<dbReference type="Gene3D" id="3.40.190.10">
    <property type="entry name" value="Periplasmic binding protein-like II"/>
    <property type="match status" value="2"/>
</dbReference>
<dbReference type="InterPro" id="IPR050811">
    <property type="entry name" value="Phosphate_ABC_transporter"/>
</dbReference>
<evidence type="ECO:0000256" key="1">
    <source>
        <dbReference type="ARBA" id="ARBA00022729"/>
    </source>
</evidence>
<evidence type="ECO:0000313" key="4">
    <source>
        <dbReference type="Proteomes" id="UP001247620"/>
    </source>
</evidence>
<name>A0ABU1TJ97_9SPHI</name>
<feature type="domain" description="PBP" evidence="2">
    <location>
        <begin position="29"/>
        <end position="276"/>
    </location>
</feature>
<accession>A0ABU1TJ97</accession>
<keyword evidence="1" id="KW-0732">Signal</keyword>
<dbReference type="PROSITE" id="PS51257">
    <property type="entry name" value="PROKAR_LIPOPROTEIN"/>
    <property type="match status" value="1"/>
</dbReference>
<organism evidence="3 4">
    <name type="scientific">Mucilaginibacter pocheonensis</name>
    <dbReference type="NCBI Taxonomy" id="398050"/>
    <lineage>
        <taxon>Bacteria</taxon>
        <taxon>Pseudomonadati</taxon>
        <taxon>Bacteroidota</taxon>
        <taxon>Sphingobacteriia</taxon>
        <taxon>Sphingobacteriales</taxon>
        <taxon>Sphingobacteriaceae</taxon>
        <taxon>Mucilaginibacter</taxon>
    </lineage>
</organism>
<dbReference type="PANTHER" id="PTHR30570:SF1">
    <property type="entry name" value="PHOSPHATE-BINDING PROTEIN PSTS"/>
    <property type="match status" value="1"/>
</dbReference>
<evidence type="ECO:0000259" key="2">
    <source>
        <dbReference type="Pfam" id="PF12849"/>
    </source>
</evidence>
<evidence type="ECO:0000313" key="3">
    <source>
        <dbReference type="EMBL" id="MDR6945319.1"/>
    </source>
</evidence>
<gene>
    <name evidence="3" type="ORF">J2W55_005191</name>
</gene>